<keyword evidence="2" id="KW-1185">Reference proteome</keyword>
<gene>
    <name evidence="1" type="ORF">EV356DRAFT_511296</name>
</gene>
<evidence type="ECO:0000313" key="2">
    <source>
        <dbReference type="Proteomes" id="UP000800092"/>
    </source>
</evidence>
<name>A0A6A6HQ56_VIRVR</name>
<reference evidence="1" key="1">
    <citation type="journal article" date="2020" name="Stud. Mycol.">
        <title>101 Dothideomycetes genomes: a test case for predicting lifestyles and emergence of pathogens.</title>
        <authorList>
            <person name="Haridas S."/>
            <person name="Albert R."/>
            <person name="Binder M."/>
            <person name="Bloem J."/>
            <person name="Labutti K."/>
            <person name="Salamov A."/>
            <person name="Andreopoulos B."/>
            <person name="Baker S."/>
            <person name="Barry K."/>
            <person name="Bills G."/>
            <person name="Bluhm B."/>
            <person name="Cannon C."/>
            <person name="Castanera R."/>
            <person name="Culley D."/>
            <person name="Daum C."/>
            <person name="Ezra D."/>
            <person name="Gonzalez J."/>
            <person name="Henrissat B."/>
            <person name="Kuo A."/>
            <person name="Liang C."/>
            <person name="Lipzen A."/>
            <person name="Lutzoni F."/>
            <person name="Magnuson J."/>
            <person name="Mondo S."/>
            <person name="Nolan M."/>
            <person name="Ohm R."/>
            <person name="Pangilinan J."/>
            <person name="Park H.-J."/>
            <person name="Ramirez L."/>
            <person name="Alfaro M."/>
            <person name="Sun H."/>
            <person name="Tritt A."/>
            <person name="Yoshinaga Y."/>
            <person name="Zwiers L.-H."/>
            <person name="Turgeon B."/>
            <person name="Goodwin S."/>
            <person name="Spatafora J."/>
            <person name="Crous P."/>
            <person name="Grigoriev I."/>
        </authorList>
    </citation>
    <scope>NUCLEOTIDE SEQUENCE</scope>
    <source>
        <strain evidence="1">Tuck. ex Michener</strain>
    </source>
</reference>
<dbReference type="Proteomes" id="UP000800092">
    <property type="component" value="Unassembled WGS sequence"/>
</dbReference>
<dbReference type="AlphaFoldDB" id="A0A6A6HQ56"/>
<accession>A0A6A6HQ56</accession>
<proteinExistence type="predicted"/>
<dbReference type="EMBL" id="ML991771">
    <property type="protein sequence ID" value="KAF2239999.1"/>
    <property type="molecule type" value="Genomic_DNA"/>
</dbReference>
<organism evidence="1 2">
    <name type="scientific">Viridothelium virens</name>
    <name type="common">Speckled blister lichen</name>
    <name type="synonym">Trypethelium virens</name>
    <dbReference type="NCBI Taxonomy" id="1048519"/>
    <lineage>
        <taxon>Eukaryota</taxon>
        <taxon>Fungi</taxon>
        <taxon>Dikarya</taxon>
        <taxon>Ascomycota</taxon>
        <taxon>Pezizomycotina</taxon>
        <taxon>Dothideomycetes</taxon>
        <taxon>Dothideomycetes incertae sedis</taxon>
        <taxon>Trypetheliales</taxon>
        <taxon>Trypetheliaceae</taxon>
        <taxon>Viridothelium</taxon>
    </lineage>
</organism>
<sequence>MSPSCLKAFARLLRQKILSCEGITRKESAPMIIGEPTDFRRVDINFCIEDLTDEQRRCLREKAILDELSRPRSPALHPLQPEPLTSHPLPQCTLRGRKREQVRDLSRGRYEDMVGISLRDSSTVQLNVPMHFQNLRMSKDSLTLRGSDDSDAESTDMITRI</sequence>
<protein>
    <submittedName>
        <fullName evidence="1">Uncharacterized protein</fullName>
    </submittedName>
</protein>
<evidence type="ECO:0000313" key="1">
    <source>
        <dbReference type="EMBL" id="KAF2239999.1"/>
    </source>
</evidence>